<keyword evidence="2" id="KW-0812">Transmembrane</keyword>
<name>A0A7E4V8X6_PANRE</name>
<feature type="region of interest" description="Disordered" evidence="1">
    <location>
        <begin position="74"/>
        <end position="94"/>
    </location>
</feature>
<reference evidence="3" key="1">
    <citation type="journal article" date="2013" name="Genetics">
        <title>The draft genome and transcriptome of Panagrellus redivivus are shaped by the harsh demands of a free-living lifestyle.</title>
        <authorList>
            <person name="Srinivasan J."/>
            <person name="Dillman A.R."/>
            <person name="Macchietto M.G."/>
            <person name="Heikkinen L."/>
            <person name="Lakso M."/>
            <person name="Fracchia K.M."/>
            <person name="Antoshechkin I."/>
            <person name="Mortazavi A."/>
            <person name="Wong G."/>
            <person name="Sternberg P.W."/>
        </authorList>
    </citation>
    <scope>NUCLEOTIDE SEQUENCE [LARGE SCALE GENOMIC DNA]</scope>
    <source>
        <strain evidence="3">MT8872</strain>
    </source>
</reference>
<reference evidence="4" key="2">
    <citation type="submission" date="2020-10" db="UniProtKB">
        <authorList>
            <consortium name="WormBaseParasite"/>
        </authorList>
    </citation>
    <scope>IDENTIFICATION</scope>
</reference>
<keyword evidence="2" id="KW-1133">Transmembrane helix</keyword>
<evidence type="ECO:0000256" key="1">
    <source>
        <dbReference type="SAM" id="MobiDB-lite"/>
    </source>
</evidence>
<evidence type="ECO:0000313" key="4">
    <source>
        <dbReference type="WBParaSite" id="Pan_g17431.t1"/>
    </source>
</evidence>
<feature type="transmembrane region" description="Helical" evidence="2">
    <location>
        <begin position="12"/>
        <end position="31"/>
    </location>
</feature>
<dbReference type="AlphaFoldDB" id="A0A7E4V8X6"/>
<organism evidence="3 4">
    <name type="scientific">Panagrellus redivivus</name>
    <name type="common">Microworm</name>
    <dbReference type="NCBI Taxonomy" id="6233"/>
    <lineage>
        <taxon>Eukaryota</taxon>
        <taxon>Metazoa</taxon>
        <taxon>Ecdysozoa</taxon>
        <taxon>Nematoda</taxon>
        <taxon>Chromadorea</taxon>
        <taxon>Rhabditida</taxon>
        <taxon>Tylenchina</taxon>
        <taxon>Panagrolaimomorpha</taxon>
        <taxon>Panagrolaimoidea</taxon>
        <taxon>Panagrolaimidae</taxon>
        <taxon>Panagrellus</taxon>
    </lineage>
</organism>
<protein>
    <submittedName>
        <fullName evidence="4">Secreted protein</fullName>
    </submittedName>
</protein>
<proteinExistence type="predicted"/>
<evidence type="ECO:0000256" key="2">
    <source>
        <dbReference type="SAM" id="Phobius"/>
    </source>
</evidence>
<evidence type="ECO:0000313" key="3">
    <source>
        <dbReference type="Proteomes" id="UP000492821"/>
    </source>
</evidence>
<accession>A0A7E4V8X6</accession>
<keyword evidence="2" id="KW-0472">Membrane</keyword>
<dbReference type="Proteomes" id="UP000492821">
    <property type="component" value="Unassembled WGS sequence"/>
</dbReference>
<sequence>MPIDTDAQWSRAMLLFVFVPFHSGFVGPWPWPWGAMKKEGGPKKGRRNCEMPMQMASKQFELVTSKTVVKPVKTVSKHRANSQPPPCRSGIRPF</sequence>
<keyword evidence="3" id="KW-1185">Reference proteome</keyword>
<dbReference type="WBParaSite" id="Pan_g17431.t1">
    <property type="protein sequence ID" value="Pan_g17431.t1"/>
    <property type="gene ID" value="Pan_g17431"/>
</dbReference>